<feature type="region of interest" description="Disordered" evidence="5">
    <location>
        <begin position="268"/>
        <end position="306"/>
    </location>
</feature>
<feature type="region of interest" description="Disordered" evidence="5">
    <location>
        <begin position="690"/>
        <end position="812"/>
    </location>
</feature>
<dbReference type="PROSITE" id="PS51194">
    <property type="entry name" value="HELICASE_CTER"/>
    <property type="match status" value="1"/>
</dbReference>
<dbReference type="GO" id="GO:0004386">
    <property type="term" value="F:helicase activity"/>
    <property type="evidence" value="ECO:0007669"/>
    <property type="project" value="UniProtKB-KW"/>
</dbReference>
<accession>A0A0G4I8I6</accession>
<feature type="compositionally biased region" description="Basic and acidic residues" evidence="5">
    <location>
        <begin position="765"/>
        <end position="777"/>
    </location>
</feature>
<dbReference type="PANTHER" id="PTHR47961:SF6">
    <property type="entry name" value="DNA-DIRECTED DNA POLYMERASE"/>
    <property type="match status" value="1"/>
</dbReference>
<dbReference type="InterPro" id="IPR027417">
    <property type="entry name" value="P-loop_NTPase"/>
</dbReference>
<proteinExistence type="predicted"/>
<dbReference type="InterPro" id="IPR001650">
    <property type="entry name" value="Helicase_C-like"/>
</dbReference>
<keyword evidence="1" id="KW-0547">Nucleotide-binding</keyword>
<keyword evidence="3" id="KW-0347">Helicase</keyword>
<evidence type="ECO:0000313" key="7">
    <source>
        <dbReference type="EMBL" id="CEM53445.1"/>
    </source>
</evidence>
<dbReference type="InterPro" id="IPR050474">
    <property type="entry name" value="Hel308_SKI2-like"/>
</dbReference>
<feature type="region of interest" description="Disordered" evidence="5">
    <location>
        <begin position="1199"/>
        <end position="1232"/>
    </location>
</feature>
<feature type="domain" description="Helicase C-terminal" evidence="6">
    <location>
        <begin position="463"/>
        <end position="632"/>
    </location>
</feature>
<evidence type="ECO:0000256" key="5">
    <source>
        <dbReference type="SAM" id="MobiDB-lite"/>
    </source>
</evidence>
<dbReference type="SUPFAM" id="SSF52540">
    <property type="entry name" value="P-loop containing nucleoside triphosphate hydrolases"/>
    <property type="match status" value="2"/>
</dbReference>
<dbReference type="Gene3D" id="3.40.50.300">
    <property type="entry name" value="P-loop containing nucleotide triphosphate hydrolases"/>
    <property type="match status" value="2"/>
</dbReference>
<dbReference type="VEuPathDB" id="CryptoDB:Cvel_11970"/>
<dbReference type="EMBL" id="CDMZ01005694">
    <property type="protein sequence ID" value="CEM53445.1"/>
    <property type="molecule type" value="Genomic_DNA"/>
</dbReference>
<evidence type="ECO:0000256" key="4">
    <source>
        <dbReference type="ARBA" id="ARBA00022840"/>
    </source>
</evidence>
<dbReference type="GO" id="GO:0005524">
    <property type="term" value="F:ATP binding"/>
    <property type="evidence" value="ECO:0007669"/>
    <property type="project" value="UniProtKB-KW"/>
</dbReference>
<feature type="region of interest" description="Disordered" evidence="5">
    <location>
        <begin position="1521"/>
        <end position="1553"/>
    </location>
</feature>
<gene>
    <name evidence="7" type="ORF">Cvel_11970</name>
</gene>
<dbReference type="InterPro" id="IPR048960">
    <property type="entry name" value="POLQ-like_helical"/>
</dbReference>
<feature type="compositionally biased region" description="Basic and acidic residues" evidence="5">
    <location>
        <begin position="1279"/>
        <end position="1302"/>
    </location>
</feature>
<dbReference type="GO" id="GO:0016787">
    <property type="term" value="F:hydrolase activity"/>
    <property type="evidence" value="ECO:0007669"/>
    <property type="project" value="UniProtKB-KW"/>
</dbReference>
<evidence type="ECO:0000259" key="6">
    <source>
        <dbReference type="PROSITE" id="PS51194"/>
    </source>
</evidence>
<dbReference type="PANTHER" id="PTHR47961">
    <property type="entry name" value="DNA POLYMERASE THETA, PUTATIVE (AFU_ORTHOLOGUE AFUA_1G05260)-RELATED"/>
    <property type="match status" value="1"/>
</dbReference>
<reference evidence="7" key="1">
    <citation type="submission" date="2014-11" db="EMBL/GenBank/DDBJ databases">
        <authorList>
            <person name="Otto D Thomas"/>
            <person name="Naeem Raeece"/>
        </authorList>
    </citation>
    <scope>NUCLEOTIDE SEQUENCE</scope>
</reference>
<dbReference type="Pfam" id="PF00271">
    <property type="entry name" value="Helicase_C"/>
    <property type="match status" value="1"/>
</dbReference>
<feature type="compositionally biased region" description="Basic and acidic residues" evidence="5">
    <location>
        <begin position="786"/>
        <end position="795"/>
    </location>
</feature>
<evidence type="ECO:0000256" key="3">
    <source>
        <dbReference type="ARBA" id="ARBA00022806"/>
    </source>
</evidence>
<dbReference type="Pfam" id="PF21099">
    <property type="entry name" value="POLQ_helical"/>
    <property type="match status" value="1"/>
</dbReference>
<feature type="compositionally biased region" description="Acidic residues" evidence="5">
    <location>
        <begin position="1544"/>
        <end position="1553"/>
    </location>
</feature>
<dbReference type="SMART" id="SM00490">
    <property type="entry name" value="HELICc"/>
    <property type="match status" value="1"/>
</dbReference>
<keyword evidence="4" id="KW-0067">ATP-binding</keyword>
<feature type="region of interest" description="Disordered" evidence="5">
    <location>
        <begin position="155"/>
        <end position="206"/>
    </location>
</feature>
<evidence type="ECO:0000256" key="1">
    <source>
        <dbReference type="ARBA" id="ARBA00022741"/>
    </source>
</evidence>
<feature type="region of interest" description="Disordered" evidence="5">
    <location>
        <begin position="1271"/>
        <end position="1395"/>
    </location>
</feature>
<feature type="compositionally biased region" description="Basic and acidic residues" evidence="5">
    <location>
        <begin position="1205"/>
        <end position="1232"/>
    </location>
</feature>
<feature type="region of interest" description="Disordered" evidence="5">
    <location>
        <begin position="963"/>
        <end position="982"/>
    </location>
</feature>
<keyword evidence="2" id="KW-0378">Hydrolase</keyword>
<organism evidence="7">
    <name type="scientific">Chromera velia CCMP2878</name>
    <dbReference type="NCBI Taxonomy" id="1169474"/>
    <lineage>
        <taxon>Eukaryota</taxon>
        <taxon>Sar</taxon>
        <taxon>Alveolata</taxon>
        <taxon>Colpodellida</taxon>
        <taxon>Chromeraceae</taxon>
        <taxon>Chromera</taxon>
    </lineage>
</organism>
<feature type="compositionally biased region" description="Basic and acidic residues" evidence="5">
    <location>
        <begin position="191"/>
        <end position="206"/>
    </location>
</feature>
<sequence length="1553" mass="168040">MFRWVASASGDPQLAYVCLAGQVLPRNSGFRALKRDKEYLRRFGVKGGKSLVAEILLARRALFQGKRGIVVLPLVALCEERVASLQKCWGSESAGLKIQPCHSGKGTWNSSVDVAVCTIEKALPVLNRGFLLEILILKILYLRELQRKKEAAARAAEEEEEREREREGEGGAEEDEENVRDRGPTKRRKLREKEKDRRENRERERRRKEDFAPFDCRIIAFSATLPNAQELSDWMGGVSFQSAESERPVPLDFYLKVSGSPNVFALNSKGGSEESEFSSSPFSTASGSPSFPFSPSASAVDTGSGGTAGASVINGKATAKSSSPSVNMNAKEKEKEKALFEGFRVVKQMGVAEGEVLGTLVAEGIGIHPDRQAELDVEVKGGEGGHSGRLGGRAEEASNGQVLIFCSSRAKTEITAKEVARFLSKLRGASPSPPKRHSLSEALTSTVVHDEDDELDFPFFGAELDSRGSLLERRRLLVELEVAAEGYGGGEGQEGGAWKALEVFKECVPLGVGFHHAGLGVTEKRAIERGFRKGTLRVLCATSTVAVGVNLPASRVIFSPPLKVGTAPLDPRRFSQMAGRAGRLGFHDRGEVFVLAAASEINLAKKLLKGGDAGVSSQLHGQNLARAVIEILSLPEVQTVEDVTRVLHEFSLRCRQISTQEEREKFVEELQTVFRYLISGRIVTVTGTHPCSPLSAAQPGQTVKSRGHPTVPEPTITPTGPVAVKGTNKDPGQASHEGPGYAAASSEEFAEKENTNGSNGVETEVQIKKESESKERGGAGSSGSVEKGKREEKAPADSSSSPPQALPPRKIPPACRLQLSDLGVALVDSSFSIPEGLETSVELSRALCQGLCLSTSLHPLFLAVPADPPLNQLDWRKILQVVRRGAGNSEVREFMQGLGLSPEWFVQAAQEPPSFTPAWRMYDDVLHGRRPCPGTVRERAALRHRRFAFAWALFLLAETDKQRREGEMQHHQQAHPGERRARRDAMGKVARAYGTSVGELQELQKQTMMRCGMLRNFTLKMGWTGISEVFRLFAERGDVRLTSVRSYSGGRGRGPPETETSGGGVQRGRGVMADPESCEEELERQKRVGEVLQIEDLREHPDKCAELLERGLDSLEGIVGADEEDLVEVFLDPLPEHVTLDTLRGRGGLGEVRGAKGEGGREREKGELAAIREVGERAVQGGDAHKGSAMTASVGLLAEAEEGNWEQKREGGEVERDGQRERERRDEEEMEQLEWRRDVARAKAHAVRDKAASLLIEKRETALEQLRETARASLSVSLERGRRETRESNRREGGSSRHDRYGEGTAASFPFVEAEEKRGNGEKAGGTEAPARTARGVTRSSNPLHAVVVSADGTQAGRARPADSVMMKRKRPSLVQGGQRNGKVQREREESDEDSDLDLVEVTDVGGGSPGGTLTGVPVSSFASGDAVHILSKGVYPKGFKEMESTQEKKGMVLGAVAGGVEGPPGFVQAQGSASPSVSAFGAGGAGKPGTLFEGSGIDSDDAEWLEEEFLREVGMSDLEDALLDSSASGPEEDSGEGDANLSSDDDFTELTF</sequence>
<protein>
    <recommendedName>
        <fullName evidence="6">Helicase C-terminal domain-containing protein</fullName>
    </recommendedName>
</protein>
<feature type="region of interest" description="Disordered" evidence="5">
    <location>
        <begin position="1046"/>
        <end position="1075"/>
    </location>
</feature>
<name>A0A0G4I8I6_9ALVE</name>
<feature type="compositionally biased region" description="Low complexity" evidence="5">
    <location>
        <begin position="277"/>
        <end position="299"/>
    </location>
</feature>
<evidence type="ECO:0000256" key="2">
    <source>
        <dbReference type="ARBA" id="ARBA00022801"/>
    </source>
</evidence>